<evidence type="ECO:0000313" key="1">
    <source>
        <dbReference type="EnsemblPlants" id="Solyc00g010410.1.1.1.CDS"/>
    </source>
</evidence>
<accession>A0A494G8M9</accession>
<keyword evidence="2" id="KW-1185">Reference proteome</keyword>
<reference evidence="1" key="1">
    <citation type="journal article" date="2012" name="Nature">
        <title>The tomato genome sequence provides insights into fleshy fruit evolution.</title>
        <authorList>
            <consortium name="Tomato Genome Consortium"/>
        </authorList>
    </citation>
    <scope>NUCLEOTIDE SEQUENCE [LARGE SCALE GENOMIC DNA]</scope>
    <source>
        <strain evidence="1">cv. Heinz 1706</strain>
    </source>
</reference>
<dbReference type="AlphaFoldDB" id="A0A494G8M9"/>
<name>A0A494G8M9_SOLLC</name>
<evidence type="ECO:0000313" key="2">
    <source>
        <dbReference type="Proteomes" id="UP000004994"/>
    </source>
</evidence>
<reference evidence="1" key="2">
    <citation type="submission" date="2019-04" db="UniProtKB">
        <authorList>
            <consortium name="EnsemblPlants"/>
        </authorList>
    </citation>
    <scope>IDENTIFICATION</scope>
    <source>
        <strain evidence="1">cv. Heinz 1706</strain>
    </source>
</reference>
<dbReference type="Proteomes" id="UP000004994">
    <property type="component" value="Unassembled WGS sequence"/>
</dbReference>
<sequence length="51" mass="5765">MVERRPAWHAIIALGLADTVERRRAWHAIINIGQHRQSNDVGRGIPLSPLD</sequence>
<dbReference type="Gramene" id="Solyc00g010410.1.1">
    <property type="protein sequence ID" value="Solyc00g010410.1.1.1.CDS"/>
    <property type="gene ID" value="Solyc00g010410.1"/>
</dbReference>
<dbReference type="EnsemblPlants" id="Solyc00g010410.1.1">
    <property type="protein sequence ID" value="Solyc00g010410.1.1.1.CDS"/>
    <property type="gene ID" value="Solyc00g010410.1"/>
</dbReference>
<dbReference type="InParanoid" id="A0A494G8M9"/>
<proteinExistence type="predicted"/>
<dbReference type="PANTHER" id="PTHR33187">
    <property type="entry name" value="WU:FI09B08"/>
    <property type="match status" value="1"/>
</dbReference>
<dbReference type="PANTHER" id="PTHR33187:SF11">
    <property type="entry name" value="AMINOTRANSFERASE-LIKE PLANT MOBILE DOMAIN-CONTAINING PROTEIN"/>
    <property type="match status" value="1"/>
</dbReference>
<protein>
    <submittedName>
        <fullName evidence="1">Uncharacterized protein</fullName>
    </submittedName>
</protein>
<organism evidence="1">
    <name type="scientific">Solanum lycopersicum</name>
    <name type="common">Tomato</name>
    <name type="synonym">Lycopersicon esculentum</name>
    <dbReference type="NCBI Taxonomy" id="4081"/>
    <lineage>
        <taxon>Eukaryota</taxon>
        <taxon>Viridiplantae</taxon>
        <taxon>Streptophyta</taxon>
        <taxon>Embryophyta</taxon>
        <taxon>Tracheophyta</taxon>
        <taxon>Spermatophyta</taxon>
        <taxon>Magnoliopsida</taxon>
        <taxon>eudicotyledons</taxon>
        <taxon>Gunneridae</taxon>
        <taxon>Pentapetalae</taxon>
        <taxon>asterids</taxon>
        <taxon>lamiids</taxon>
        <taxon>Solanales</taxon>
        <taxon>Solanaceae</taxon>
        <taxon>Solanoideae</taxon>
        <taxon>Solaneae</taxon>
        <taxon>Solanum</taxon>
        <taxon>Solanum subgen. Lycopersicon</taxon>
    </lineage>
</organism>
<dbReference type="PaxDb" id="4081-Solyc00g010410.1.1"/>